<name>A0AAV7SN32_PLEWA</name>
<feature type="transmembrane region" description="Helical" evidence="1">
    <location>
        <begin position="48"/>
        <end position="66"/>
    </location>
</feature>
<dbReference type="EMBL" id="JANPWB010000008">
    <property type="protein sequence ID" value="KAJ1165492.1"/>
    <property type="molecule type" value="Genomic_DNA"/>
</dbReference>
<evidence type="ECO:0000313" key="2">
    <source>
        <dbReference type="EMBL" id="KAJ1165492.1"/>
    </source>
</evidence>
<evidence type="ECO:0000313" key="3">
    <source>
        <dbReference type="Proteomes" id="UP001066276"/>
    </source>
</evidence>
<comment type="caution">
    <text evidence="2">The sequence shown here is derived from an EMBL/GenBank/DDBJ whole genome shotgun (WGS) entry which is preliminary data.</text>
</comment>
<keyword evidence="1" id="KW-0812">Transmembrane</keyword>
<reference evidence="2" key="1">
    <citation type="journal article" date="2022" name="bioRxiv">
        <title>Sequencing and chromosome-scale assembly of the giantPleurodeles waltlgenome.</title>
        <authorList>
            <person name="Brown T."/>
            <person name="Elewa A."/>
            <person name="Iarovenko S."/>
            <person name="Subramanian E."/>
            <person name="Araus A.J."/>
            <person name="Petzold A."/>
            <person name="Susuki M."/>
            <person name="Suzuki K.-i.T."/>
            <person name="Hayashi T."/>
            <person name="Toyoda A."/>
            <person name="Oliveira C."/>
            <person name="Osipova E."/>
            <person name="Leigh N.D."/>
            <person name="Simon A."/>
            <person name="Yun M.H."/>
        </authorList>
    </citation>
    <scope>NUCLEOTIDE SEQUENCE</scope>
    <source>
        <strain evidence="2">20211129_DDA</strain>
        <tissue evidence="2">Liver</tissue>
    </source>
</reference>
<keyword evidence="1" id="KW-0472">Membrane</keyword>
<sequence length="160" mass="16948">MPVCGRGLVRSEAFVLSLLPFSEADEDKRVWAGQCLSTPVSVAGLGSPLWGCSFFWLLFFLIFSAARGRSAGSSSYPQQTEEVLVYSPRGGKEGSGYEINVSVIAIMRLVGWLGEVADVGPYRYFAAPLCLREGGCPSLSVRLLLFPDGGGETQGGGCGA</sequence>
<dbReference type="Proteomes" id="UP001066276">
    <property type="component" value="Chromosome 4_2"/>
</dbReference>
<accession>A0AAV7SN32</accession>
<organism evidence="2 3">
    <name type="scientific">Pleurodeles waltl</name>
    <name type="common">Iberian ribbed newt</name>
    <dbReference type="NCBI Taxonomy" id="8319"/>
    <lineage>
        <taxon>Eukaryota</taxon>
        <taxon>Metazoa</taxon>
        <taxon>Chordata</taxon>
        <taxon>Craniata</taxon>
        <taxon>Vertebrata</taxon>
        <taxon>Euteleostomi</taxon>
        <taxon>Amphibia</taxon>
        <taxon>Batrachia</taxon>
        <taxon>Caudata</taxon>
        <taxon>Salamandroidea</taxon>
        <taxon>Salamandridae</taxon>
        <taxon>Pleurodelinae</taxon>
        <taxon>Pleurodeles</taxon>
    </lineage>
</organism>
<protein>
    <submittedName>
        <fullName evidence="2">Uncharacterized protein</fullName>
    </submittedName>
</protein>
<keyword evidence="3" id="KW-1185">Reference proteome</keyword>
<evidence type="ECO:0000256" key="1">
    <source>
        <dbReference type="SAM" id="Phobius"/>
    </source>
</evidence>
<dbReference type="AlphaFoldDB" id="A0AAV7SN32"/>
<gene>
    <name evidence="2" type="ORF">NDU88_005919</name>
</gene>
<proteinExistence type="predicted"/>
<keyword evidence="1" id="KW-1133">Transmembrane helix</keyword>